<protein>
    <submittedName>
        <fullName evidence="3">Uncharacterized protein</fullName>
    </submittedName>
</protein>
<feature type="region of interest" description="Disordered" evidence="1">
    <location>
        <begin position="195"/>
        <end position="276"/>
    </location>
</feature>
<dbReference type="AlphaFoldDB" id="A0A182IMI4"/>
<reference evidence="3" key="1">
    <citation type="submission" date="2022-08" db="UniProtKB">
        <authorList>
            <consortium name="EnsemblMetazoa"/>
        </authorList>
    </citation>
    <scope>IDENTIFICATION</scope>
    <source>
        <strain evidence="3">EBRO</strain>
    </source>
</reference>
<feature type="compositionally biased region" description="Acidic residues" evidence="1">
    <location>
        <begin position="219"/>
        <end position="238"/>
    </location>
</feature>
<evidence type="ECO:0000313" key="3">
    <source>
        <dbReference type="EnsemblMetazoa" id="AATE001938-PA.1"/>
    </source>
</evidence>
<dbReference type="VEuPathDB" id="VectorBase:AATE001938"/>
<evidence type="ECO:0000256" key="1">
    <source>
        <dbReference type="SAM" id="MobiDB-lite"/>
    </source>
</evidence>
<feature type="region of interest" description="Disordered" evidence="1">
    <location>
        <begin position="288"/>
        <end position="324"/>
    </location>
</feature>
<proteinExistence type="predicted"/>
<keyword evidence="2" id="KW-1133">Transmembrane helix</keyword>
<name>A0A182IMI4_ANOAO</name>
<feature type="region of interest" description="Disordered" evidence="1">
    <location>
        <begin position="48"/>
        <end position="79"/>
    </location>
</feature>
<feature type="transmembrane region" description="Helical" evidence="2">
    <location>
        <begin position="411"/>
        <end position="430"/>
    </location>
</feature>
<feature type="compositionally biased region" description="Basic and acidic residues" evidence="1">
    <location>
        <begin position="262"/>
        <end position="276"/>
    </location>
</feature>
<accession>A0A182IMI4</accession>
<keyword evidence="2" id="KW-0812">Transmembrane</keyword>
<keyword evidence="2" id="KW-0472">Membrane</keyword>
<organism evidence="3">
    <name type="scientific">Anopheles atroparvus</name>
    <name type="common">European mosquito</name>
    <dbReference type="NCBI Taxonomy" id="41427"/>
    <lineage>
        <taxon>Eukaryota</taxon>
        <taxon>Metazoa</taxon>
        <taxon>Ecdysozoa</taxon>
        <taxon>Arthropoda</taxon>
        <taxon>Hexapoda</taxon>
        <taxon>Insecta</taxon>
        <taxon>Pterygota</taxon>
        <taxon>Neoptera</taxon>
        <taxon>Endopterygota</taxon>
        <taxon>Diptera</taxon>
        <taxon>Nematocera</taxon>
        <taxon>Culicoidea</taxon>
        <taxon>Culicidae</taxon>
        <taxon>Anophelinae</taxon>
        <taxon>Anopheles</taxon>
    </lineage>
</organism>
<evidence type="ECO:0000256" key="2">
    <source>
        <dbReference type="SAM" id="Phobius"/>
    </source>
</evidence>
<sequence length="491" mass="53998">MKYEMLKPIYEPVGWSSCAPASDGNTNLHEEVGLTFIVSKRVAEGGERWEPQSHARLSAKNGPPGPGQRGTPSFAVSVGVGVPGETGSTSFGARTEKEEVMLPRVSVFAGVGLLLLALLWRPAGTDWVEIPLHLKPSSSGPTTTARPSVHLGHSQLLSHLSTDRETSGGLWPSASTIRRWQPISDLLDYGDSAAWSSTERSRPGGVAMVNVSSKVEPWQPDDEDNGEQEEYEEQEEPVQTELLPFGNRYEEESIEASAASGESHHSVADHHAERPTQEHFDDFDDYDERMSAQQQQQQHQQLDETDEDELQTDGTSKLTHERRKPIRVPSGLGGFVDFLRRMQANFVLRTAHTIGDKIRTLAGLRDQLLSSIERRIAALWVAPGRQRRRVKRGWLEPHAGADAMDFPSAEGALLTISFLTFAVFLIKLVLQVINTIKAKHYTYSTFAAATPVSGGVLVKRVRRLAGPGSPMDVGGHHYAAILSAINSYQFT</sequence>
<dbReference type="EnsemblMetazoa" id="AATE001938-RA">
    <property type="protein sequence ID" value="AATE001938-PA.1"/>
    <property type="gene ID" value="AATE001938"/>
</dbReference>